<dbReference type="InterPro" id="IPR051055">
    <property type="entry name" value="PIF1_helicase"/>
</dbReference>
<protein>
    <recommendedName>
        <fullName evidence="1">ATP-dependent DNA helicase</fullName>
        <ecNumber evidence="1">5.6.2.3</ecNumber>
    </recommendedName>
</protein>
<evidence type="ECO:0000259" key="2">
    <source>
        <dbReference type="Pfam" id="PF05970"/>
    </source>
</evidence>
<keyword evidence="1" id="KW-0547">Nucleotide-binding</keyword>
<evidence type="ECO:0000313" key="3">
    <source>
        <dbReference type="EMBL" id="RMZ96220.1"/>
    </source>
</evidence>
<dbReference type="EMBL" id="REGN01012294">
    <property type="protein sequence ID" value="RMZ96220.1"/>
    <property type="molecule type" value="Genomic_DNA"/>
</dbReference>
<keyword evidence="1" id="KW-0233">DNA recombination</keyword>
<keyword evidence="1" id="KW-0227">DNA damage</keyword>
<comment type="catalytic activity">
    <reaction evidence="1">
        <text>ATP + H2O = ADP + phosphate + H(+)</text>
        <dbReference type="Rhea" id="RHEA:13065"/>
        <dbReference type="ChEBI" id="CHEBI:15377"/>
        <dbReference type="ChEBI" id="CHEBI:15378"/>
        <dbReference type="ChEBI" id="CHEBI:30616"/>
        <dbReference type="ChEBI" id="CHEBI:43474"/>
        <dbReference type="ChEBI" id="CHEBI:456216"/>
        <dbReference type="EC" id="5.6.2.3"/>
    </reaction>
</comment>
<comment type="similarity">
    <text evidence="1">Belongs to the helicase family.</text>
</comment>
<comment type="caution">
    <text evidence="3">The sequence shown here is derived from an EMBL/GenBank/DDBJ whole genome shotgun (WGS) entry which is preliminary data.</text>
</comment>
<comment type="cofactor">
    <cofactor evidence="1">
        <name>Mg(2+)</name>
        <dbReference type="ChEBI" id="CHEBI:18420"/>
    </cofactor>
</comment>
<dbReference type="AlphaFoldDB" id="A0A3M7PBT0"/>
<accession>A0A3M7PBT0</accession>
<keyword evidence="4" id="KW-1185">Reference proteome</keyword>
<dbReference type="Gene3D" id="3.40.50.300">
    <property type="entry name" value="P-loop containing nucleotide triphosphate hydrolases"/>
    <property type="match status" value="1"/>
</dbReference>
<gene>
    <name evidence="3" type="ORF">BpHYR1_031481</name>
</gene>
<dbReference type="SUPFAM" id="SSF52540">
    <property type="entry name" value="P-loop containing nucleoside triphosphate hydrolases"/>
    <property type="match status" value="1"/>
</dbReference>
<name>A0A3M7PBT0_BRAPC</name>
<organism evidence="3 4">
    <name type="scientific">Brachionus plicatilis</name>
    <name type="common">Marine rotifer</name>
    <name type="synonym">Brachionus muelleri</name>
    <dbReference type="NCBI Taxonomy" id="10195"/>
    <lineage>
        <taxon>Eukaryota</taxon>
        <taxon>Metazoa</taxon>
        <taxon>Spiralia</taxon>
        <taxon>Gnathifera</taxon>
        <taxon>Rotifera</taxon>
        <taxon>Eurotatoria</taxon>
        <taxon>Monogononta</taxon>
        <taxon>Pseudotrocha</taxon>
        <taxon>Ploima</taxon>
        <taxon>Brachionidae</taxon>
        <taxon>Brachionus</taxon>
    </lineage>
</organism>
<sequence>MNPNNEKKMSTPEIESNDKMTENELRVYLNHIKVYTDAVNDVFELNKTTAQINDSITLLFRKRLAIEQRLKTIKSIAGKRDLGQCEVSRLLLSEKLYHSTFNYVTLSTELDVSELNLDKNIDDDSPAVKKSIIDFYANRRQIQSFRSHRSNYTGEQLKLIEYDWLTKFKEMFNDNNTFDKIPDIDPSSLNEKQKLVFDIVSEYLNKKKQLLFIVNGTAGTGKSYTIYALSKLLKGSVKQCAPTAKAAFLINGETILPLFEITTDAKTCSLPLKSDKLLKFQNKFKGITHIIIDEYSMLSQNIFGLIDQRLREATGNKNELFGGISIILTEDPGQLNLVGGSPLYHNQPNNMLSTQVRQQNLENDPDQEYFLSFCLEFVMAFSMKIVFMTGSFCLKDK</sequence>
<keyword evidence="1 3" id="KW-0347">Helicase</keyword>
<evidence type="ECO:0000256" key="1">
    <source>
        <dbReference type="RuleBase" id="RU363044"/>
    </source>
</evidence>
<dbReference type="InterPro" id="IPR027417">
    <property type="entry name" value="P-loop_NTPase"/>
</dbReference>
<keyword evidence="1" id="KW-0067">ATP-binding</keyword>
<dbReference type="GO" id="GO:0000723">
    <property type="term" value="P:telomere maintenance"/>
    <property type="evidence" value="ECO:0007669"/>
    <property type="project" value="InterPro"/>
</dbReference>
<dbReference type="OrthoDB" id="1884788at2759"/>
<dbReference type="Proteomes" id="UP000276133">
    <property type="component" value="Unassembled WGS sequence"/>
</dbReference>
<dbReference type="GO" id="GO:0006310">
    <property type="term" value="P:DNA recombination"/>
    <property type="evidence" value="ECO:0007669"/>
    <property type="project" value="UniProtKB-KW"/>
</dbReference>
<dbReference type="GO" id="GO:0006281">
    <property type="term" value="P:DNA repair"/>
    <property type="evidence" value="ECO:0007669"/>
    <property type="project" value="UniProtKB-KW"/>
</dbReference>
<dbReference type="GO" id="GO:0005524">
    <property type="term" value="F:ATP binding"/>
    <property type="evidence" value="ECO:0007669"/>
    <property type="project" value="UniProtKB-KW"/>
</dbReference>
<proteinExistence type="inferred from homology"/>
<dbReference type="InterPro" id="IPR010285">
    <property type="entry name" value="DNA_helicase_pif1-like_DEAD"/>
</dbReference>
<reference evidence="3 4" key="1">
    <citation type="journal article" date="2018" name="Sci. Rep.">
        <title>Genomic signatures of local adaptation to the degree of environmental predictability in rotifers.</title>
        <authorList>
            <person name="Franch-Gras L."/>
            <person name="Hahn C."/>
            <person name="Garcia-Roger E.M."/>
            <person name="Carmona M.J."/>
            <person name="Serra M."/>
            <person name="Gomez A."/>
        </authorList>
    </citation>
    <scope>NUCLEOTIDE SEQUENCE [LARGE SCALE GENOMIC DNA]</scope>
    <source>
        <strain evidence="3">HYR1</strain>
    </source>
</reference>
<feature type="domain" description="DNA helicase Pif1-like DEAD-box helicase" evidence="2">
    <location>
        <begin position="189"/>
        <end position="336"/>
    </location>
</feature>
<dbReference type="STRING" id="10195.A0A3M7PBT0"/>
<dbReference type="EC" id="5.6.2.3" evidence="1"/>
<evidence type="ECO:0000313" key="4">
    <source>
        <dbReference type="Proteomes" id="UP000276133"/>
    </source>
</evidence>
<dbReference type="PANTHER" id="PTHR47642:SF6">
    <property type="entry name" value="ATP-DEPENDENT DNA HELICASE"/>
    <property type="match status" value="1"/>
</dbReference>
<keyword evidence="1 3" id="KW-0378">Hydrolase</keyword>
<dbReference type="GO" id="GO:0043139">
    <property type="term" value="F:5'-3' DNA helicase activity"/>
    <property type="evidence" value="ECO:0007669"/>
    <property type="project" value="UniProtKB-EC"/>
</dbReference>
<dbReference type="GO" id="GO:0016887">
    <property type="term" value="F:ATP hydrolysis activity"/>
    <property type="evidence" value="ECO:0007669"/>
    <property type="project" value="RHEA"/>
</dbReference>
<keyword evidence="1" id="KW-0234">DNA repair</keyword>
<dbReference type="Pfam" id="PF05970">
    <property type="entry name" value="PIF1"/>
    <property type="match status" value="1"/>
</dbReference>
<dbReference type="PANTHER" id="PTHR47642">
    <property type="entry name" value="ATP-DEPENDENT DNA HELICASE"/>
    <property type="match status" value="1"/>
</dbReference>